<dbReference type="AlphaFoldDB" id="A0A9P1MEM7"/>
<dbReference type="Proteomes" id="UP000838763">
    <property type="component" value="Unassembled WGS sequence"/>
</dbReference>
<proteinExistence type="predicted"/>
<evidence type="ECO:0000313" key="3">
    <source>
        <dbReference type="Proteomes" id="UP000838763"/>
    </source>
</evidence>
<organism evidence="2 3">
    <name type="scientific">Parascedosporium putredinis</name>
    <dbReference type="NCBI Taxonomy" id="1442378"/>
    <lineage>
        <taxon>Eukaryota</taxon>
        <taxon>Fungi</taxon>
        <taxon>Dikarya</taxon>
        <taxon>Ascomycota</taxon>
        <taxon>Pezizomycotina</taxon>
        <taxon>Sordariomycetes</taxon>
        <taxon>Hypocreomycetidae</taxon>
        <taxon>Microascales</taxon>
        <taxon>Microascaceae</taxon>
        <taxon>Parascedosporium</taxon>
    </lineage>
</organism>
<name>A0A9P1MEM7_9PEZI</name>
<dbReference type="EMBL" id="CALLCH030000017">
    <property type="protein sequence ID" value="CAI4217933.1"/>
    <property type="molecule type" value="Genomic_DNA"/>
</dbReference>
<gene>
    <name evidence="2" type="ORF">PPNO1_LOCUS7529</name>
</gene>
<keyword evidence="1" id="KW-0732">Signal</keyword>
<accession>A0A9P1MEM7</accession>
<dbReference type="OrthoDB" id="2019572at2759"/>
<protein>
    <submittedName>
        <fullName evidence="2">Uncharacterized protein</fullName>
    </submittedName>
</protein>
<evidence type="ECO:0000313" key="2">
    <source>
        <dbReference type="EMBL" id="CAI4217933.1"/>
    </source>
</evidence>
<keyword evidence="3" id="KW-1185">Reference proteome</keyword>
<reference evidence="2" key="1">
    <citation type="submission" date="2022-11" db="EMBL/GenBank/DDBJ databases">
        <authorList>
            <person name="Scott C."/>
            <person name="Bruce N."/>
        </authorList>
    </citation>
    <scope>NUCLEOTIDE SEQUENCE</scope>
</reference>
<comment type="caution">
    <text evidence="2">The sequence shown here is derived from an EMBL/GenBank/DDBJ whole genome shotgun (WGS) entry which is preliminary data.</text>
</comment>
<feature type="signal peptide" evidence="1">
    <location>
        <begin position="1"/>
        <end position="21"/>
    </location>
</feature>
<evidence type="ECO:0000256" key="1">
    <source>
        <dbReference type="SAM" id="SignalP"/>
    </source>
</evidence>
<feature type="chain" id="PRO_5040438079" evidence="1">
    <location>
        <begin position="22"/>
        <end position="229"/>
    </location>
</feature>
<sequence>MFTVKSAAAFAAACLLSLASASPVDIRAPHDIAPVLAARANCKLNYLGACMPTVAVGAVNFGSMCGGGAGLPSATVTTSPPAVTSPPTVTTSTVRTSTSTAPKLCTTTSVTPSTCEYKVGNWCATNIPSWTNKSTCTTAKNACSAQVLTCAAKAGGLLGLNALQCINYTAWCTQMNTHCNSKCSTAASASCGKEQFYAASPQGLRAPYDQDHDLHLPRCRRQVLPDPSS</sequence>